<dbReference type="HAMAP" id="MF_01963">
    <property type="entry name" value="MTAP"/>
    <property type="match status" value="1"/>
</dbReference>
<dbReference type="KEGG" id="nco:AAW31_14690"/>
<feature type="site" description="Important for substrate specificity" evidence="3">
    <location>
        <position position="165"/>
    </location>
</feature>
<dbReference type="Proteomes" id="UP000034156">
    <property type="component" value="Chromosome"/>
</dbReference>
<comment type="subunit">
    <text evidence="3">Homohexamer. Dimer of a homotrimer.</text>
</comment>
<protein>
    <recommendedName>
        <fullName evidence="3">Probable 6-oxopurine nucleoside phosphorylase</fullName>
        <ecNumber evidence="3">2.4.2.1</ecNumber>
    </recommendedName>
    <alternativeName>
        <fullName evidence="3">Purine nucleoside phosphorylase</fullName>
        <shortName evidence="3">PNP</shortName>
    </alternativeName>
</protein>
<dbReference type="Gene3D" id="3.40.50.1580">
    <property type="entry name" value="Nucleoside phosphorylase domain"/>
    <property type="match status" value="1"/>
</dbReference>
<dbReference type="EC" id="2.4.2.1" evidence="3"/>
<feature type="binding site" evidence="3">
    <location>
        <position position="8"/>
    </location>
    <ligand>
        <name>phosphate</name>
        <dbReference type="ChEBI" id="CHEBI:43474"/>
    </ligand>
</feature>
<comment type="catalytic activity">
    <reaction evidence="3">
        <text>a purine D-ribonucleoside + phosphate = a purine nucleobase + alpha-D-ribose 1-phosphate</text>
        <dbReference type="Rhea" id="RHEA:19805"/>
        <dbReference type="ChEBI" id="CHEBI:26386"/>
        <dbReference type="ChEBI" id="CHEBI:43474"/>
        <dbReference type="ChEBI" id="CHEBI:57720"/>
        <dbReference type="ChEBI" id="CHEBI:142355"/>
        <dbReference type="EC" id="2.4.2.1"/>
    </reaction>
</comment>
<dbReference type="RefSeq" id="WP_046850805.1">
    <property type="nucleotide sequence ID" value="NZ_CP011451.1"/>
</dbReference>
<organism evidence="5 7">
    <name type="scientific">Nitrosomonas communis</name>
    <dbReference type="NCBI Taxonomy" id="44574"/>
    <lineage>
        <taxon>Bacteria</taxon>
        <taxon>Pseudomonadati</taxon>
        <taxon>Pseudomonadota</taxon>
        <taxon>Betaproteobacteria</taxon>
        <taxon>Nitrosomonadales</taxon>
        <taxon>Nitrosomonadaceae</taxon>
        <taxon>Nitrosomonas</taxon>
    </lineage>
</organism>
<gene>
    <name evidence="5" type="ORF">AAW31_14690</name>
    <name evidence="6" type="ORF">BCL69_100217</name>
</gene>
<evidence type="ECO:0000256" key="1">
    <source>
        <dbReference type="ARBA" id="ARBA00022676"/>
    </source>
</evidence>
<accession>A0A0F7KIM1</accession>
<dbReference type="GO" id="GO:0006166">
    <property type="term" value="P:purine ribonucleoside salvage"/>
    <property type="evidence" value="ECO:0007669"/>
    <property type="project" value="UniProtKB-UniRule"/>
</dbReference>
<keyword evidence="2 3" id="KW-0808">Transferase</keyword>
<keyword evidence="1 3" id="KW-0328">Glycosyltransferase</keyword>
<sequence>MLAIIGGSGMTKLASLEISHRQIVRTPYGEPSGPLTFGKIDNQEIVFLARHGHGHTIPPHAVNYQANIWALSLFKPKSVIAVVSVGGIRADLTPSTVVVPDQIIDYTYGRKCTYFDKTDRPITYTDFTHPFCLETRRHLLLAAEKANEKIIDGGVYAVTQGPRLETVAEVNRLEQDGADMVGMTGMPEAALAKELGLPYAAIAAVANHAAGRGTSVRAIPLEEVYAVLEKAMVSVRNILGHLVKINDG</sequence>
<dbReference type="PANTHER" id="PTHR42679">
    <property type="entry name" value="S-METHYL-5'-THIOADENOSINE PHOSPHORYLASE"/>
    <property type="match status" value="1"/>
</dbReference>
<evidence type="ECO:0000313" key="7">
    <source>
        <dbReference type="Proteomes" id="UP000034156"/>
    </source>
</evidence>
<evidence type="ECO:0000313" key="6">
    <source>
        <dbReference type="EMBL" id="TYP94247.1"/>
    </source>
</evidence>
<dbReference type="GO" id="GO:0019509">
    <property type="term" value="P:L-methionine salvage from methylthioadenosine"/>
    <property type="evidence" value="ECO:0007669"/>
    <property type="project" value="TreeGrafter"/>
</dbReference>
<dbReference type="EMBL" id="VNHT01000002">
    <property type="protein sequence ID" value="TYP94247.1"/>
    <property type="molecule type" value="Genomic_DNA"/>
</dbReference>
<reference evidence="7" key="1">
    <citation type="submission" date="2015-05" db="EMBL/GenBank/DDBJ databases">
        <title>Draft genome of Nitrosomonas communis strain Nm2.</title>
        <authorList>
            <person name="Kozlowski J.A."/>
            <person name="Kits K.D."/>
            <person name="Stein L.Y."/>
        </authorList>
    </citation>
    <scope>NUCLEOTIDE SEQUENCE [LARGE SCALE GENOMIC DNA]</scope>
    <source>
        <strain evidence="7">Nm2</strain>
    </source>
</reference>
<dbReference type="EMBL" id="CP011451">
    <property type="protein sequence ID" value="AKH38769.1"/>
    <property type="molecule type" value="Genomic_DNA"/>
</dbReference>
<reference evidence="5 7" key="2">
    <citation type="journal article" date="2016" name="Genome Announc.">
        <title>Genome Sequence of Nitrosomonas communis Strain Nm2, a Mesophilic Ammonia-Oxidizing Bacterium Isolated from Mediterranean Soil.</title>
        <authorList>
            <person name="Kozlowski J.A."/>
            <person name="Kits K.D."/>
            <person name="Stein L.Y."/>
        </authorList>
    </citation>
    <scope>NUCLEOTIDE SEQUENCE [LARGE SCALE GENOMIC DNA]</scope>
    <source>
        <strain evidence="5 7">Nm2</strain>
    </source>
</reference>
<dbReference type="SUPFAM" id="SSF53167">
    <property type="entry name" value="Purine and uridine phosphorylases"/>
    <property type="match status" value="1"/>
</dbReference>
<dbReference type="PANTHER" id="PTHR42679:SF2">
    <property type="entry name" value="S-METHYL-5'-THIOADENOSINE PHOSPHORYLASE"/>
    <property type="match status" value="1"/>
</dbReference>
<dbReference type="NCBIfam" id="NF006599">
    <property type="entry name" value="PRK09136.1"/>
    <property type="match status" value="1"/>
</dbReference>
<dbReference type="Pfam" id="PF01048">
    <property type="entry name" value="PNP_UDP_1"/>
    <property type="match status" value="1"/>
</dbReference>
<proteinExistence type="inferred from homology"/>
<dbReference type="GO" id="GO:0017061">
    <property type="term" value="F:S-methyl-5-thioadenosine phosphorylase activity"/>
    <property type="evidence" value="ECO:0007669"/>
    <property type="project" value="InterPro"/>
</dbReference>
<evidence type="ECO:0000256" key="3">
    <source>
        <dbReference type="HAMAP-Rule" id="MF_01963"/>
    </source>
</evidence>
<comment type="function">
    <text evidence="3">Purine nucleoside phosphorylase which is highly specific for 6-oxopurine nucleosides. Cleaves guanosine or inosine to respective bases and sugar-1-phosphate molecules. Involved in purine salvage.</text>
</comment>
<feature type="binding site" evidence="3">
    <location>
        <position position="183"/>
    </location>
    <ligand>
        <name>substrate</name>
    </ligand>
</feature>
<feature type="domain" description="Nucleoside phosphorylase" evidence="4">
    <location>
        <begin position="2"/>
        <end position="243"/>
    </location>
</feature>
<keyword evidence="7" id="KW-1185">Reference proteome</keyword>
<dbReference type="OrthoDB" id="1523230at2"/>
<name>A0A0F7KIM1_9PROT</name>
<feature type="binding site" evidence="3">
    <location>
        <begin position="207"/>
        <end position="209"/>
    </location>
    <ligand>
        <name>substrate</name>
    </ligand>
</feature>
<evidence type="ECO:0000313" key="5">
    <source>
        <dbReference type="EMBL" id="AKH38769.1"/>
    </source>
</evidence>
<dbReference type="Proteomes" id="UP000324176">
    <property type="component" value="Unassembled WGS sequence"/>
</dbReference>
<comment type="pathway">
    <text evidence="3">Purine metabolism; purine nucleoside salvage.</text>
</comment>
<evidence type="ECO:0000256" key="2">
    <source>
        <dbReference type="ARBA" id="ARBA00022679"/>
    </source>
</evidence>
<dbReference type="InterPro" id="IPR010044">
    <property type="entry name" value="MTAP"/>
</dbReference>
<feature type="site" description="Important for substrate specificity" evidence="3">
    <location>
        <position position="221"/>
    </location>
</feature>
<dbReference type="InterPro" id="IPR000845">
    <property type="entry name" value="Nucleoside_phosphorylase_d"/>
</dbReference>
<dbReference type="InterPro" id="IPR035994">
    <property type="entry name" value="Nucleoside_phosphorylase_sf"/>
</dbReference>
<keyword evidence="3" id="KW-0660">Purine salvage</keyword>
<comment type="miscellaneous">
    <text evidence="3">Although this enzyme belongs to the family of MTA phosphorylases based on sequence homology, it has been shown that conserved amino acid substitutions in the substrate binding pocket convert the substrate specificity of this enzyme from 6-aminopurines to 6-oxopurines.</text>
</comment>
<dbReference type="GO" id="GO:0005829">
    <property type="term" value="C:cytosol"/>
    <property type="evidence" value="ECO:0007669"/>
    <property type="project" value="TreeGrafter"/>
</dbReference>
<dbReference type="PATRIC" id="fig|44574.3.peg.3557"/>
<dbReference type="AlphaFoldDB" id="A0A0F7KIM1"/>
<feature type="binding site" evidence="3">
    <location>
        <begin position="50"/>
        <end position="51"/>
    </location>
    <ligand>
        <name>phosphate</name>
        <dbReference type="ChEBI" id="CHEBI:43474"/>
    </ligand>
</feature>
<reference evidence="6 8" key="3">
    <citation type="submission" date="2019-07" db="EMBL/GenBank/DDBJ databases">
        <title>Active sludge and wastewater microbial communities from Klosterneuburg, Austria.</title>
        <authorList>
            <person name="Wagner M."/>
        </authorList>
    </citation>
    <scope>NUCLEOTIDE SEQUENCE [LARGE SCALE GENOMIC DNA]</scope>
    <source>
        <strain evidence="6 8">Nm2</strain>
    </source>
</reference>
<evidence type="ECO:0000313" key="8">
    <source>
        <dbReference type="Proteomes" id="UP000324176"/>
    </source>
</evidence>
<dbReference type="CDD" id="cd09010">
    <property type="entry name" value="MTAP_SsMTAPII_like_MTIP"/>
    <property type="match status" value="1"/>
</dbReference>
<evidence type="ECO:0000259" key="4">
    <source>
        <dbReference type="Pfam" id="PF01048"/>
    </source>
</evidence>
<comment type="caution">
    <text evidence="3">Lacks conserved residue(s) required for the propagation of feature annotation.</text>
</comment>
<comment type="similarity">
    <text evidence="3">Belongs to the PNP/MTAP phosphorylase family. MTAP subfamily.</text>
</comment>
<dbReference type="UniPathway" id="UPA00606"/>
<feature type="binding site" evidence="3">
    <location>
        <position position="184"/>
    </location>
    <ligand>
        <name>phosphate</name>
        <dbReference type="ChEBI" id="CHEBI:43474"/>
    </ligand>
</feature>